<dbReference type="Gene3D" id="3.40.50.300">
    <property type="entry name" value="P-loop containing nucleotide triphosphate hydrolases"/>
    <property type="match status" value="1"/>
</dbReference>
<name>H6L0J1_SAPGL</name>
<dbReference type="InterPro" id="IPR001482">
    <property type="entry name" value="T2SS/T4SS_dom"/>
</dbReference>
<dbReference type="InterPro" id="IPR027417">
    <property type="entry name" value="P-loop_NTPase"/>
</dbReference>
<dbReference type="PANTHER" id="PTHR30258">
    <property type="entry name" value="TYPE II SECRETION SYSTEM PROTEIN GSPE-RELATED"/>
    <property type="match status" value="1"/>
</dbReference>
<protein>
    <submittedName>
        <fullName evidence="5">Type II general secretion pathway (GSP) E protein</fullName>
    </submittedName>
</protein>
<dbReference type="STRING" id="984262.SGRA_0682"/>
<reference evidence="5 6" key="1">
    <citation type="journal article" date="2012" name="Stand. Genomic Sci.">
        <title>Complete genome sequencing and analysis of Saprospira grandis str. Lewin, a predatory marine bacterium.</title>
        <authorList>
            <person name="Saw J.H."/>
            <person name="Yuryev A."/>
            <person name="Kanbe M."/>
            <person name="Hou S."/>
            <person name="Young A.G."/>
            <person name="Aizawa S."/>
            <person name="Alam M."/>
        </authorList>
    </citation>
    <scope>NUCLEOTIDE SEQUENCE [LARGE SCALE GENOMIC DNA]</scope>
    <source>
        <strain evidence="5 6">Lewin</strain>
    </source>
</reference>
<dbReference type="GO" id="GO:0005886">
    <property type="term" value="C:plasma membrane"/>
    <property type="evidence" value="ECO:0007669"/>
    <property type="project" value="TreeGrafter"/>
</dbReference>
<keyword evidence="3" id="KW-0067">ATP-binding</keyword>
<keyword evidence="6" id="KW-1185">Reference proteome</keyword>
<accession>H6L0J1</accession>
<evidence type="ECO:0000256" key="2">
    <source>
        <dbReference type="ARBA" id="ARBA00022741"/>
    </source>
</evidence>
<dbReference type="OrthoDB" id="9808272at2"/>
<dbReference type="PANTHER" id="PTHR30258:SF1">
    <property type="entry name" value="PROTEIN TRANSPORT PROTEIN HOFB HOMOLOG"/>
    <property type="match status" value="1"/>
</dbReference>
<gene>
    <name evidence="5" type="primary">pilB</name>
    <name evidence="5" type="ordered locus">SGRA_0682</name>
</gene>
<dbReference type="GO" id="GO:0016887">
    <property type="term" value="F:ATP hydrolysis activity"/>
    <property type="evidence" value="ECO:0007669"/>
    <property type="project" value="TreeGrafter"/>
</dbReference>
<evidence type="ECO:0000313" key="5">
    <source>
        <dbReference type="EMBL" id="AFC23421.1"/>
    </source>
</evidence>
<dbReference type="eggNOG" id="COG2804">
    <property type="taxonomic scope" value="Bacteria"/>
</dbReference>
<evidence type="ECO:0000313" key="6">
    <source>
        <dbReference type="Proteomes" id="UP000007519"/>
    </source>
</evidence>
<dbReference type="Proteomes" id="UP000007519">
    <property type="component" value="Chromosome"/>
</dbReference>
<evidence type="ECO:0000256" key="1">
    <source>
        <dbReference type="ARBA" id="ARBA00006611"/>
    </source>
</evidence>
<keyword evidence="2" id="KW-0547">Nucleotide-binding</keyword>
<sequence length="478" mass="54044">MIDWEDRLQQIDRKLLQRLSDEEAWRYQLILFKEDEKGLHAAVAEDQSDLTALALELELLLGQTVQFYPLPKAVLHPFLGQHYRRDKSHRKQEKLSTTKDSLLSLLLEAEELGSSDIHFEVYEKKARIRLRIDGELIERYSLEKKDYPSLINKIKIKAQLDIAEKRLPQDGRIFLEEGGQKLDIRVSVLPTLYGEKVVMRLLRNNSSQMKLEELGFDAQSLRRYQEGMMMPEGLVLISGPTGSGKTTTLYASLHQLNTVGRNIITIEDPIEYTLEGINQVQLKEAIGLDFASSIRSFMRQDPNVIMVGEIRDRSTAEMAIRASLTGHLVFSTIHTNSAWGIVARLVDMGVPAYLLADTLNTAVAQRLVRLLCPACKQAEAFRPELLPYSYTLKQKISQHYLAKGCAACNYTGYKGRKAIYEVIRIDEDLAQHIKNKSFNVKTLLQERGVESLAEAAIKLLVAGESTIGELYPILAASS</sequence>
<dbReference type="Pfam" id="PF00437">
    <property type="entry name" value="T2SSE"/>
    <property type="match status" value="1"/>
</dbReference>
<dbReference type="RefSeq" id="WP_014373664.1">
    <property type="nucleotide sequence ID" value="NC_016940.1"/>
</dbReference>
<dbReference type="KEGG" id="sgn:SGRA_0682"/>
<dbReference type="HOGENOM" id="CLU_013446_2_2_10"/>
<evidence type="ECO:0000256" key="3">
    <source>
        <dbReference type="ARBA" id="ARBA00022840"/>
    </source>
</evidence>
<dbReference type="SUPFAM" id="SSF52540">
    <property type="entry name" value="P-loop containing nucleoside triphosphate hydrolases"/>
    <property type="match status" value="1"/>
</dbReference>
<evidence type="ECO:0000259" key="4">
    <source>
        <dbReference type="Pfam" id="PF00437"/>
    </source>
</evidence>
<dbReference type="GO" id="GO:0005524">
    <property type="term" value="F:ATP binding"/>
    <property type="evidence" value="ECO:0007669"/>
    <property type="project" value="UniProtKB-KW"/>
</dbReference>
<dbReference type="CDD" id="cd01129">
    <property type="entry name" value="PulE-GspE-like"/>
    <property type="match status" value="1"/>
</dbReference>
<comment type="similarity">
    <text evidence="1">Belongs to the GSP E family.</text>
</comment>
<proteinExistence type="inferred from homology"/>
<dbReference type="Gene3D" id="3.30.450.90">
    <property type="match status" value="1"/>
</dbReference>
<dbReference type="AlphaFoldDB" id="H6L0J1"/>
<feature type="domain" description="Bacterial type II secretion system protein E" evidence="4">
    <location>
        <begin position="101"/>
        <end position="469"/>
    </location>
</feature>
<organism evidence="5 6">
    <name type="scientific">Saprospira grandis (strain Lewin)</name>
    <dbReference type="NCBI Taxonomy" id="984262"/>
    <lineage>
        <taxon>Bacteria</taxon>
        <taxon>Pseudomonadati</taxon>
        <taxon>Bacteroidota</taxon>
        <taxon>Saprospiria</taxon>
        <taxon>Saprospirales</taxon>
        <taxon>Saprospiraceae</taxon>
        <taxon>Saprospira</taxon>
    </lineage>
</organism>
<dbReference type="EMBL" id="CP002831">
    <property type="protein sequence ID" value="AFC23421.1"/>
    <property type="molecule type" value="Genomic_DNA"/>
</dbReference>